<dbReference type="AlphaFoldDB" id="A0A200QJM9"/>
<feature type="repeat" description="PPR" evidence="3">
    <location>
        <begin position="370"/>
        <end position="404"/>
    </location>
</feature>
<dbReference type="EMBL" id="MVGT01001861">
    <property type="protein sequence ID" value="OVA10639.1"/>
    <property type="molecule type" value="Genomic_DNA"/>
</dbReference>
<dbReference type="SUPFAM" id="SSF81901">
    <property type="entry name" value="HCP-like"/>
    <property type="match status" value="1"/>
</dbReference>
<keyword evidence="7" id="KW-1185">Reference proteome</keyword>
<dbReference type="InterPro" id="IPR002885">
    <property type="entry name" value="PPR_rpt"/>
</dbReference>
<evidence type="ECO:0000256" key="1">
    <source>
        <dbReference type="ARBA" id="ARBA00007626"/>
    </source>
</evidence>
<sequence>MVLLNYRTIQNRIPGYHQVVGSPCRYRCRSIHSSGFIEEEEDTNDYHDNDNGNQISNSTTATKDSDDDRNIAIDSEKLCKILSKNHHHYYGGCGSGSSTSSSSSSSGIIESALDHSGIKVVSPALVEQVLKKLSNVGALALSFFRWAEKQQGFKHTTATYNALIEALGKIKQFKLIWDTVHSMKLKGLLTRDTFGLIERRYARARKPIEAVEAFEKMAKFGLKPELSDFNTLIGTLCKSGQVRKAQELFDEMVKRKKRFEPDLKTYTILLDGWGTERNLVLLKKAYTEMRDEGGLEPDVVTFGIIINAYCKSRKYDEALELLREIEANKKCKPSPHIYCTLISGLGSEKRLNEALEIFERSKAVNGSPPEVPTYNAVVRSFCWSMRLHDAYQVVEEMRRNGVGPTSRTYDIILHHLIKARRMKEAYSVFQRMGSEFGCEPNLNTYTMIVRMLCEEEERVDMAIKVWDQMKDKGILPSMHMFSALINSLCHENRLDDACKYFQEMLDLGIRPPGQLYSNLKQALLDAGKKDVALDLGLKLDKIRKIPLIR</sequence>
<dbReference type="Pfam" id="PF17177">
    <property type="entry name" value="PPR_long"/>
    <property type="match status" value="1"/>
</dbReference>
<dbReference type="OrthoDB" id="185373at2759"/>
<feature type="repeat" description="PPR" evidence="3">
    <location>
        <begin position="441"/>
        <end position="476"/>
    </location>
</feature>
<evidence type="ECO:0000259" key="5">
    <source>
        <dbReference type="Pfam" id="PF17177"/>
    </source>
</evidence>
<dbReference type="InParanoid" id="A0A200QJM9"/>
<accession>A0A200QJM9</accession>
<feature type="repeat" description="PPR" evidence="3">
    <location>
        <begin position="477"/>
        <end position="511"/>
    </location>
</feature>
<evidence type="ECO:0000313" key="6">
    <source>
        <dbReference type="EMBL" id="OVA10639.1"/>
    </source>
</evidence>
<feature type="repeat" description="PPR" evidence="3">
    <location>
        <begin position="298"/>
        <end position="333"/>
    </location>
</feature>
<dbReference type="PROSITE" id="PS51375">
    <property type="entry name" value="PPR"/>
    <property type="match status" value="8"/>
</dbReference>
<feature type="repeat" description="PPR" evidence="3">
    <location>
        <begin position="334"/>
        <end position="368"/>
    </location>
</feature>
<keyword evidence="2" id="KW-0677">Repeat</keyword>
<dbReference type="NCBIfam" id="TIGR00756">
    <property type="entry name" value="PPR"/>
    <property type="match status" value="8"/>
</dbReference>
<dbReference type="Gene3D" id="1.25.40.10">
    <property type="entry name" value="Tetratricopeptide repeat domain"/>
    <property type="match status" value="3"/>
</dbReference>
<feature type="domain" description="PROP1-like PPR" evidence="5">
    <location>
        <begin position="423"/>
        <end position="530"/>
    </location>
</feature>
<gene>
    <name evidence="6" type="ORF">BVC80_59g22</name>
</gene>
<dbReference type="Pfam" id="PF01535">
    <property type="entry name" value="PPR"/>
    <property type="match status" value="3"/>
</dbReference>
<dbReference type="Pfam" id="PF12854">
    <property type="entry name" value="PPR_1"/>
    <property type="match status" value="1"/>
</dbReference>
<feature type="repeat" description="PPR" evidence="3">
    <location>
        <begin position="405"/>
        <end position="440"/>
    </location>
</feature>
<organism evidence="6 7">
    <name type="scientific">Macleaya cordata</name>
    <name type="common">Five-seeded plume-poppy</name>
    <name type="synonym">Bocconia cordata</name>
    <dbReference type="NCBI Taxonomy" id="56857"/>
    <lineage>
        <taxon>Eukaryota</taxon>
        <taxon>Viridiplantae</taxon>
        <taxon>Streptophyta</taxon>
        <taxon>Embryophyta</taxon>
        <taxon>Tracheophyta</taxon>
        <taxon>Spermatophyta</taxon>
        <taxon>Magnoliopsida</taxon>
        <taxon>Ranunculales</taxon>
        <taxon>Papaveraceae</taxon>
        <taxon>Papaveroideae</taxon>
        <taxon>Macleaya</taxon>
    </lineage>
</organism>
<feature type="repeat" description="PPR" evidence="3">
    <location>
        <begin position="190"/>
        <end position="224"/>
    </location>
</feature>
<dbReference type="FunCoup" id="A0A200QJM9">
    <property type="interactions" value="175"/>
</dbReference>
<evidence type="ECO:0000256" key="3">
    <source>
        <dbReference type="PROSITE-ProRule" id="PRU00708"/>
    </source>
</evidence>
<dbReference type="PANTHER" id="PTHR47447:SF28">
    <property type="entry name" value="PENTACOTRIPEPTIDE-REPEAT REGION OF PRORP DOMAIN-CONTAINING PROTEIN"/>
    <property type="match status" value="1"/>
</dbReference>
<dbReference type="Proteomes" id="UP000195402">
    <property type="component" value="Unassembled WGS sequence"/>
</dbReference>
<evidence type="ECO:0000256" key="2">
    <source>
        <dbReference type="ARBA" id="ARBA00022737"/>
    </source>
</evidence>
<comment type="similarity">
    <text evidence="1">Belongs to the PPR family. P subfamily.</text>
</comment>
<dbReference type="InterPro" id="IPR011990">
    <property type="entry name" value="TPR-like_helical_dom_sf"/>
</dbReference>
<feature type="region of interest" description="Disordered" evidence="4">
    <location>
        <begin position="41"/>
        <end position="67"/>
    </location>
</feature>
<evidence type="ECO:0000256" key="4">
    <source>
        <dbReference type="SAM" id="MobiDB-lite"/>
    </source>
</evidence>
<comment type="caution">
    <text evidence="6">The sequence shown here is derived from an EMBL/GenBank/DDBJ whole genome shotgun (WGS) entry which is preliminary data.</text>
</comment>
<reference evidence="6 7" key="1">
    <citation type="journal article" date="2017" name="Mol. Plant">
        <title>The Genome of Medicinal Plant Macleaya cordata Provides New Insights into Benzylisoquinoline Alkaloids Metabolism.</title>
        <authorList>
            <person name="Liu X."/>
            <person name="Liu Y."/>
            <person name="Huang P."/>
            <person name="Ma Y."/>
            <person name="Qing Z."/>
            <person name="Tang Q."/>
            <person name="Cao H."/>
            <person name="Cheng P."/>
            <person name="Zheng Y."/>
            <person name="Yuan Z."/>
            <person name="Zhou Y."/>
            <person name="Liu J."/>
            <person name="Tang Z."/>
            <person name="Zhuo Y."/>
            <person name="Zhang Y."/>
            <person name="Yu L."/>
            <person name="Huang J."/>
            <person name="Yang P."/>
            <person name="Peng Q."/>
            <person name="Zhang J."/>
            <person name="Jiang W."/>
            <person name="Zhang Z."/>
            <person name="Lin K."/>
            <person name="Ro D.K."/>
            <person name="Chen X."/>
            <person name="Xiong X."/>
            <person name="Shang Y."/>
            <person name="Huang S."/>
            <person name="Zeng J."/>
        </authorList>
    </citation>
    <scope>NUCLEOTIDE SEQUENCE [LARGE SCALE GENOMIC DNA]</scope>
    <source>
        <strain evidence="7">cv. BLH2017</strain>
        <tissue evidence="6">Root</tissue>
    </source>
</reference>
<feature type="compositionally biased region" description="Polar residues" evidence="4">
    <location>
        <begin position="51"/>
        <end position="62"/>
    </location>
</feature>
<evidence type="ECO:0000313" key="7">
    <source>
        <dbReference type="Proteomes" id="UP000195402"/>
    </source>
</evidence>
<feature type="repeat" description="PPR" evidence="3">
    <location>
        <begin position="225"/>
        <end position="259"/>
    </location>
</feature>
<proteinExistence type="inferred from homology"/>
<dbReference type="Pfam" id="PF13041">
    <property type="entry name" value="PPR_2"/>
    <property type="match status" value="2"/>
</dbReference>
<dbReference type="PANTHER" id="PTHR47447">
    <property type="entry name" value="OS03G0856100 PROTEIN"/>
    <property type="match status" value="1"/>
</dbReference>
<dbReference type="InterPro" id="IPR033443">
    <property type="entry name" value="PROP1-like_PPR_dom"/>
</dbReference>
<dbReference type="OMA" id="DACKYFQ"/>
<protein>
    <submittedName>
        <fullName evidence="6">Pentatricopeptide repeat</fullName>
    </submittedName>
</protein>
<name>A0A200QJM9_MACCD</name>